<evidence type="ECO:0000256" key="4">
    <source>
        <dbReference type="ARBA" id="ARBA00022741"/>
    </source>
</evidence>
<dbReference type="FunFam" id="1.10.510.10:FF:000329">
    <property type="entry name" value="Titin a"/>
    <property type="match status" value="1"/>
</dbReference>
<dbReference type="FunFam" id="2.60.40.10:FF:000673">
    <property type="entry name" value="Titin a"/>
    <property type="match status" value="1"/>
</dbReference>
<dbReference type="GO" id="GO:0004674">
    <property type="term" value="F:protein serine/threonine kinase activity"/>
    <property type="evidence" value="ECO:0007669"/>
    <property type="project" value="UniProtKB-KW"/>
</dbReference>
<evidence type="ECO:0000313" key="8">
    <source>
        <dbReference type="Ensembl" id="ENSSFOP00015017374.2"/>
    </source>
</evidence>
<comment type="similarity">
    <text evidence="1">Belongs to the protein kinase superfamily. CAMK Ser/Thr protein kinase family.</text>
</comment>
<dbReference type="Gene3D" id="2.60.40.10">
    <property type="entry name" value="Immunoglobulins"/>
    <property type="match status" value="1"/>
</dbReference>
<dbReference type="AlphaFoldDB" id="A0A8C9RLH9"/>
<dbReference type="PANTHER" id="PTHR24342">
    <property type="entry name" value="SERINE/THREONINE-PROTEIN KINASE 17"/>
    <property type="match status" value="1"/>
</dbReference>
<dbReference type="Pfam" id="PF00069">
    <property type="entry name" value="Pkinase"/>
    <property type="match status" value="2"/>
</dbReference>
<dbReference type="CDD" id="cd05748">
    <property type="entry name" value="Ig_Titin_like"/>
    <property type="match status" value="1"/>
</dbReference>
<reference evidence="8" key="2">
    <citation type="submission" date="2025-08" db="UniProtKB">
        <authorList>
            <consortium name="Ensembl"/>
        </authorList>
    </citation>
    <scope>IDENTIFICATION</scope>
</reference>
<dbReference type="InterPro" id="IPR000719">
    <property type="entry name" value="Prot_kinase_dom"/>
</dbReference>
<keyword evidence="3" id="KW-0808">Transferase</keyword>
<keyword evidence="9" id="KW-1185">Reference proteome</keyword>
<protein>
    <recommendedName>
        <fullName evidence="7">Protein kinase domain-containing protein</fullName>
    </recommendedName>
</protein>
<dbReference type="InterPro" id="IPR036179">
    <property type="entry name" value="Ig-like_dom_sf"/>
</dbReference>
<evidence type="ECO:0000256" key="6">
    <source>
        <dbReference type="ARBA" id="ARBA00022840"/>
    </source>
</evidence>
<evidence type="ECO:0000256" key="5">
    <source>
        <dbReference type="ARBA" id="ARBA00022777"/>
    </source>
</evidence>
<dbReference type="GeneTree" id="ENSGT01150000286978"/>
<dbReference type="PROSITE" id="PS50011">
    <property type="entry name" value="PROTEIN_KINASE_DOM"/>
    <property type="match status" value="2"/>
</dbReference>
<dbReference type="PANTHER" id="PTHR24342:SF20">
    <property type="entry name" value="MYOSIN LIGHT CHAIN KINASE, SMOOTH MUSCLE"/>
    <property type="match status" value="1"/>
</dbReference>
<sequence length="718" mass="81760">MGAVHALRGDVVTIKIPFSGKPDPVITWQKGQEIIDNSGHHQVIITRSFTSLVFPNGVQRKDAGYYIISAKNRFGADQQTVELDVADVPDAPKNIMISDLSRDSVTLTWSAPAKLVMIYEFISGVDIFERLGTANFDLTEQEIVRYIRQVCEALQFLHSHKYAHFDIKPENIIYTTRKSSNIKIIEMGQARLLIPGENIRIQFTAPEYCAPEVHQHDMVSTVTDMWSVGVLTYVLLSGLNPFTAENAEKMIEKIYNVEYSFDAEAFKDTIRWTKCNKCTVTELHFRVTGLLVNHHYEFRVSPTNPVVTKEDKLRVLNYDEEVSDSREVSKGKVPHSDTKNVHNKYVIAEELGHGEFGIVHRCIETSSQKTFMAKFVKVKGADQALIRKEITTLNVAQHMNFLCLHESFESPEELVMIYDFISGVDIFERISIANFELTEWEIVRYIRQVCEALEFLHSKNYGHFDIKPENIVFTTRSGYNIKIIEIGQARYLTPGDNLRIQFTTAEYCAPEIHQCDMVSTVTDMWSVGVLVYVLLSGLNPFTAETNQQMIEHISKAEYSFDDETFKSASLEALDFVDRLLTKERKHRMTATEALRHPWLKMNKEQIGTKAIKTTRHKRYHQMLIKKESNVVVSAARVAYGGAIRSQRGIKEASISDSGKYTVKAKNMYGQCSATASLNVLGKLLFFFMHHDLGIISVHEQVVSMKFVLANICMTIKKS</sequence>
<name>A0A8C9RLH9_SCLFO</name>
<evidence type="ECO:0000256" key="1">
    <source>
        <dbReference type="ARBA" id="ARBA00006692"/>
    </source>
</evidence>
<keyword evidence="5" id="KW-0418">Kinase</keyword>
<dbReference type="InterPro" id="IPR013783">
    <property type="entry name" value="Ig-like_fold"/>
</dbReference>
<accession>A0A8C9RLH9</accession>
<dbReference type="InterPro" id="IPR011009">
    <property type="entry name" value="Kinase-like_dom_sf"/>
</dbReference>
<reference evidence="8" key="3">
    <citation type="submission" date="2025-09" db="UniProtKB">
        <authorList>
            <consortium name="Ensembl"/>
        </authorList>
    </citation>
    <scope>IDENTIFICATION</scope>
</reference>
<feature type="domain" description="Protein kinase" evidence="7">
    <location>
        <begin position="345"/>
        <end position="599"/>
    </location>
</feature>
<dbReference type="CDD" id="cd00063">
    <property type="entry name" value="FN3"/>
    <property type="match status" value="1"/>
</dbReference>
<feature type="domain" description="Protein kinase" evidence="7">
    <location>
        <begin position="1"/>
        <end position="313"/>
    </location>
</feature>
<dbReference type="Gene3D" id="3.30.200.20">
    <property type="entry name" value="Phosphorylase Kinase, domain 1"/>
    <property type="match status" value="1"/>
</dbReference>
<dbReference type="InterPro" id="IPR008271">
    <property type="entry name" value="Ser/Thr_kinase_AS"/>
</dbReference>
<dbReference type="GO" id="GO:0043065">
    <property type="term" value="P:positive regulation of apoptotic process"/>
    <property type="evidence" value="ECO:0007669"/>
    <property type="project" value="TreeGrafter"/>
</dbReference>
<proteinExistence type="inferred from homology"/>
<dbReference type="InterPro" id="IPR013098">
    <property type="entry name" value="Ig_I-set"/>
</dbReference>
<dbReference type="GO" id="GO:0005634">
    <property type="term" value="C:nucleus"/>
    <property type="evidence" value="ECO:0007669"/>
    <property type="project" value="TreeGrafter"/>
</dbReference>
<dbReference type="Ensembl" id="ENSSFOT00015017571.2">
    <property type="protein sequence ID" value="ENSSFOP00015017374.2"/>
    <property type="gene ID" value="ENSSFOG00015011154.2"/>
</dbReference>
<dbReference type="PROSITE" id="PS00108">
    <property type="entry name" value="PROTEIN_KINASE_ST"/>
    <property type="match status" value="1"/>
</dbReference>
<dbReference type="GO" id="GO:0035556">
    <property type="term" value="P:intracellular signal transduction"/>
    <property type="evidence" value="ECO:0007669"/>
    <property type="project" value="TreeGrafter"/>
</dbReference>
<organism evidence="8 9">
    <name type="scientific">Scleropages formosus</name>
    <name type="common">Asian bonytongue</name>
    <name type="synonym">Osteoglossum formosum</name>
    <dbReference type="NCBI Taxonomy" id="113540"/>
    <lineage>
        <taxon>Eukaryota</taxon>
        <taxon>Metazoa</taxon>
        <taxon>Chordata</taxon>
        <taxon>Craniata</taxon>
        <taxon>Vertebrata</taxon>
        <taxon>Euteleostomi</taxon>
        <taxon>Actinopterygii</taxon>
        <taxon>Neopterygii</taxon>
        <taxon>Teleostei</taxon>
        <taxon>Osteoglossocephala</taxon>
        <taxon>Osteoglossomorpha</taxon>
        <taxon>Osteoglossiformes</taxon>
        <taxon>Osteoglossidae</taxon>
        <taxon>Scleropages</taxon>
    </lineage>
</organism>
<evidence type="ECO:0000256" key="2">
    <source>
        <dbReference type="ARBA" id="ARBA00022527"/>
    </source>
</evidence>
<keyword evidence="6" id="KW-0067">ATP-binding</keyword>
<dbReference type="SUPFAM" id="SSF48726">
    <property type="entry name" value="Immunoglobulin"/>
    <property type="match status" value="2"/>
</dbReference>
<dbReference type="Gene3D" id="1.10.510.10">
    <property type="entry name" value="Transferase(Phosphotransferase) domain 1"/>
    <property type="match status" value="2"/>
</dbReference>
<dbReference type="Pfam" id="PF07679">
    <property type="entry name" value="I-set"/>
    <property type="match status" value="2"/>
</dbReference>
<dbReference type="Proteomes" id="UP000694397">
    <property type="component" value="Chromosome 21"/>
</dbReference>
<keyword evidence="4" id="KW-0547">Nucleotide-binding</keyword>
<dbReference type="SUPFAM" id="SSF56112">
    <property type="entry name" value="Protein kinase-like (PK-like)"/>
    <property type="match status" value="2"/>
</dbReference>
<keyword evidence="2" id="KW-0723">Serine/threonine-protein kinase</keyword>
<dbReference type="GO" id="GO:0005524">
    <property type="term" value="F:ATP binding"/>
    <property type="evidence" value="ECO:0007669"/>
    <property type="project" value="UniProtKB-KW"/>
</dbReference>
<evidence type="ECO:0000256" key="3">
    <source>
        <dbReference type="ARBA" id="ARBA00022679"/>
    </source>
</evidence>
<reference evidence="8 9" key="1">
    <citation type="submission" date="2019-04" db="EMBL/GenBank/DDBJ databases">
        <authorList>
            <consortium name="Wellcome Sanger Institute Data Sharing"/>
        </authorList>
    </citation>
    <scope>NUCLEOTIDE SEQUENCE [LARGE SCALE GENOMIC DNA]</scope>
</reference>
<evidence type="ECO:0000313" key="9">
    <source>
        <dbReference type="Proteomes" id="UP000694397"/>
    </source>
</evidence>
<dbReference type="SMART" id="SM00220">
    <property type="entry name" value="S_TKc"/>
    <property type="match status" value="2"/>
</dbReference>
<evidence type="ECO:0000259" key="7">
    <source>
        <dbReference type="PROSITE" id="PS50011"/>
    </source>
</evidence>
<dbReference type="InterPro" id="IPR003961">
    <property type="entry name" value="FN3_dom"/>
</dbReference>